<accession>A0A165TH02</accession>
<dbReference type="PROSITE" id="PS00028">
    <property type="entry name" value="ZINC_FINGER_C2H2_1"/>
    <property type="match status" value="2"/>
</dbReference>
<dbReference type="Gene3D" id="3.30.160.60">
    <property type="entry name" value="Classic Zinc Finger"/>
    <property type="match status" value="2"/>
</dbReference>
<dbReference type="PANTHER" id="PTHR14003:SF19">
    <property type="entry name" value="YY2 TRANSCRIPTION FACTOR"/>
    <property type="match status" value="1"/>
</dbReference>
<dbReference type="STRING" id="1314783.A0A165TH02"/>
<proteinExistence type="predicted"/>
<dbReference type="SMART" id="SM00355">
    <property type="entry name" value="ZnF_C2H2"/>
    <property type="match status" value="2"/>
</dbReference>
<feature type="compositionally biased region" description="Low complexity" evidence="6">
    <location>
        <begin position="24"/>
        <end position="33"/>
    </location>
</feature>
<organism evidence="8 9">
    <name type="scientific">Daedalea quercina L-15889</name>
    <dbReference type="NCBI Taxonomy" id="1314783"/>
    <lineage>
        <taxon>Eukaryota</taxon>
        <taxon>Fungi</taxon>
        <taxon>Dikarya</taxon>
        <taxon>Basidiomycota</taxon>
        <taxon>Agaricomycotina</taxon>
        <taxon>Agaricomycetes</taxon>
        <taxon>Polyporales</taxon>
        <taxon>Fomitopsis</taxon>
    </lineage>
</organism>
<evidence type="ECO:0000256" key="6">
    <source>
        <dbReference type="SAM" id="MobiDB-lite"/>
    </source>
</evidence>
<evidence type="ECO:0000256" key="4">
    <source>
        <dbReference type="ARBA" id="ARBA00022833"/>
    </source>
</evidence>
<keyword evidence="9" id="KW-1185">Reference proteome</keyword>
<feature type="domain" description="C2H2-type" evidence="7">
    <location>
        <begin position="77"/>
        <end position="107"/>
    </location>
</feature>
<dbReference type="GO" id="GO:0000981">
    <property type="term" value="F:DNA-binding transcription factor activity, RNA polymerase II-specific"/>
    <property type="evidence" value="ECO:0007669"/>
    <property type="project" value="UniProtKB-ARBA"/>
</dbReference>
<feature type="compositionally biased region" description="Acidic residues" evidence="6">
    <location>
        <begin position="1"/>
        <end position="10"/>
    </location>
</feature>
<keyword evidence="3 5" id="KW-0863">Zinc-finger</keyword>
<evidence type="ECO:0000256" key="5">
    <source>
        <dbReference type="PROSITE-ProRule" id="PRU00042"/>
    </source>
</evidence>
<evidence type="ECO:0000259" key="7">
    <source>
        <dbReference type="PROSITE" id="PS50157"/>
    </source>
</evidence>
<dbReference type="GO" id="GO:0008270">
    <property type="term" value="F:zinc ion binding"/>
    <property type="evidence" value="ECO:0007669"/>
    <property type="project" value="UniProtKB-KW"/>
</dbReference>
<keyword evidence="2" id="KW-0677">Repeat</keyword>
<dbReference type="Proteomes" id="UP000076727">
    <property type="component" value="Unassembled WGS sequence"/>
</dbReference>
<dbReference type="SUPFAM" id="SSF57667">
    <property type="entry name" value="beta-beta-alpha zinc fingers"/>
    <property type="match status" value="1"/>
</dbReference>
<evidence type="ECO:0000313" key="8">
    <source>
        <dbReference type="EMBL" id="KZT73427.1"/>
    </source>
</evidence>
<feature type="region of interest" description="Disordered" evidence="6">
    <location>
        <begin position="1"/>
        <end position="69"/>
    </location>
</feature>
<keyword evidence="1" id="KW-0479">Metal-binding</keyword>
<feature type="domain" description="C2H2-type" evidence="7">
    <location>
        <begin position="108"/>
        <end position="132"/>
    </location>
</feature>
<evidence type="ECO:0000256" key="3">
    <source>
        <dbReference type="ARBA" id="ARBA00022771"/>
    </source>
</evidence>
<evidence type="ECO:0000313" key="9">
    <source>
        <dbReference type="Proteomes" id="UP000076727"/>
    </source>
</evidence>
<dbReference type="AlphaFoldDB" id="A0A165TH02"/>
<dbReference type="FunFam" id="3.30.160.60:FF:001732">
    <property type="entry name" value="Zgc:162936"/>
    <property type="match status" value="1"/>
</dbReference>
<sequence length="146" mass="16565">MDDDNDDDYVEGGQSRLRTRRRTVSSASSSSRPDLPPRRMAPPVPVPNLTKKSRGRRVPTADSVLDEDQAEKARRTYMCEVDGCGKCFARGEHLKRHVRSIHTNEKPHKCPVPGCGKEFSRHDNLGQHMRVHKNWPLKQRRLAGSA</sequence>
<protein>
    <recommendedName>
        <fullName evidence="7">C2H2-type domain-containing protein</fullName>
    </recommendedName>
</protein>
<dbReference type="GO" id="GO:0005667">
    <property type="term" value="C:transcription regulator complex"/>
    <property type="evidence" value="ECO:0007669"/>
    <property type="project" value="TreeGrafter"/>
</dbReference>
<dbReference type="OrthoDB" id="6365676at2759"/>
<dbReference type="GO" id="GO:0000785">
    <property type="term" value="C:chromatin"/>
    <property type="evidence" value="ECO:0007669"/>
    <property type="project" value="TreeGrafter"/>
</dbReference>
<dbReference type="GO" id="GO:0031519">
    <property type="term" value="C:PcG protein complex"/>
    <property type="evidence" value="ECO:0007669"/>
    <property type="project" value="TreeGrafter"/>
</dbReference>
<dbReference type="EMBL" id="KV429037">
    <property type="protein sequence ID" value="KZT73427.1"/>
    <property type="molecule type" value="Genomic_DNA"/>
</dbReference>
<evidence type="ECO:0000256" key="1">
    <source>
        <dbReference type="ARBA" id="ARBA00022723"/>
    </source>
</evidence>
<dbReference type="InterPro" id="IPR036236">
    <property type="entry name" value="Znf_C2H2_sf"/>
</dbReference>
<dbReference type="GO" id="GO:0045893">
    <property type="term" value="P:positive regulation of DNA-templated transcription"/>
    <property type="evidence" value="ECO:0007669"/>
    <property type="project" value="UniProtKB-ARBA"/>
</dbReference>
<dbReference type="GO" id="GO:0000978">
    <property type="term" value="F:RNA polymerase II cis-regulatory region sequence-specific DNA binding"/>
    <property type="evidence" value="ECO:0007669"/>
    <property type="project" value="TreeGrafter"/>
</dbReference>
<dbReference type="PROSITE" id="PS50157">
    <property type="entry name" value="ZINC_FINGER_C2H2_2"/>
    <property type="match status" value="2"/>
</dbReference>
<dbReference type="InterPro" id="IPR013087">
    <property type="entry name" value="Znf_C2H2_type"/>
</dbReference>
<reference evidence="8 9" key="1">
    <citation type="journal article" date="2016" name="Mol. Biol. Evol.">
        <title>Comparative Genomics of Early-Diverging Mushroom-Forming Fungi Provides Insights into the Origins of Lignocellulose Decay Capabilities.</title>
        <authorList>
            <person name="Nagy L.G."/>
            <person name="Riley R."/>
            <person name="Tritt A."/>
            <person name="Adam C."/>
            <person name="Daum C."/>
            <person name="Floudas D."/>
            <person name="Sun H."/>
            <person name="Yadav J.S."/>
            <person name="Pangilinan J."/>
            <person name="Larsson K.H."/>
            <person name="Matsuura K."/>
            <person name="Barry K."/>
            <person name="Labutti K."/>
            <person name="Kuo R."/>
            <person name="Ohm R.A."/>
            <person name="Bhattacharya S.S."/>
            <person name="Shirouzu T."/>
            <person name="Yoshinaga Y."/>
            <person name="Martin F.M."/>
            <person name="Grigoriev I.V."/>
            <person name="Hibbett D.S."/>
        </authorList>
    </citation>
    <scope>NUCLEOTIDE SEQUENCE [LARGE SCALE GENOMIC DNA]</scope>
    <source>
        <strain evidence="8 9">L-15889</strain>
    </source>
</reference>
<evidence type="ECO:0000256" key="2">
    <source>
        <dbReference type="ARBA" id="ARBA00022737"/>
    </source>
</evidence>
<gene>
    <name evidence="8" type="ORF">DAEQUDRAFT_662739</name>
</gene>
<keyword evidence="4" id="KW-0862">Zinc</keyword>
<dbReference type="PANTHER" id="PTHR14003">
    <property type="entry name" value="TRANSCRIPTIONAL REPRESSOR PROTEIN YY"/>
    <property type="match status" value="1"/>
</dbReference>
<dbReference type="Pfam" id="PF00096">
    <property type="entry name" value="zf-C2H2"/>
    <property type="match status" value="2"/>
</dbReference>
<dbReference type="FunFam" id="3.30.160.60:FF:000125">
    <property type="entry name" value="Putative zinc finger protein 143"/>
    <property type="match status" value="1"/>
</dbReference>
<name>A0A165TH02_9APHY</name>